<comment type="caution">
    <text evidence="2">The sequence shown here is derived from an EMBL/GenBank/DDBJ whole genome shotgun (WGS) entry which is preliminary data.</text>
</comment>
<dbReference type="InterPro" id="IPR000477">
    <property type="entry name" value="RT_dom"/>
</dbReference>
<organism evidence="2 3">
    <name type="scientific">Actinobacillus pleuropneumoniae</name>
    <name type="common">Haemophilus pleuropneumoniae</name>
    <dbReference type="NCBI Taxonomy" id="715"/>
    <lineage>
        <taxon>Bacteria</taxon>
        <taxon>Pseudomonadati</taxon>
        <taxon>Pseudomonadota</taxon>
        <taxon>Gammaproteobacteria</taxon>
        <taxon>Pasteurellales</taxon>
        <taxon>Pasteurellaceae</taxon>
        <taxon>Actinobacillus</taxon>
    </lineage>
</organism>
<dbReference type="PANTHER" id="PTHR19446">
    <property type="entry name" value="REVERSE TRANSCRIPTASES"/>
    <property type="match status" value="1"/>
</dbReference>
<dbReference type="EMBL" id="JAPQFC010000949">
    <property type="protein sequence ID" value="MCY6524972.1"/>
    <property type="molecule type" value="Genomic_DNA"/>
</dbReference>
<accession>A0A9Q4H7F9</accession>
<dbReference type="GO" id="GO:0003964">
    <property type="term" value="F:RNA-directed DNA polymerase activity"/>
    <property type="evidence" value="ECO:0007669"/>
    <property type="project" value="UniProtKB-KW"/>
</dbReference>
<feature type="domain" description="Reverse transcriptase" evidence="1">
    <location>
        <begin position="2"/>
        <end position="74"/>
    </location>
</feature>
<dbReference type="Pfam" id="PF00078">
    <property type="entry name" value="RVT_1"/>
    <property type="match status" value="1"/>
</dbReference>
<keyword evidence="2" id="KW-0548">Nucleotidyltransferase</keyword>
<evidence type="ECO:0000313" key="3">
    <source>
        <dbReference type="Proteomes" id="UP001077788"/>
    </source>
</evidence>
<evidence type="ECO:0000259" key="1">
    <source>
        <dbReference type="Pfam" id="PF00078"/>
    </source>
</evidence>
<proteinExistence type="predicted"/>
<name>A0A9Q4H7F9_ACTPL</name>
<sequence length="77" mass="8801">VIYKVISKVVANRLKPLLPLLISQEQSGYVEGRQILDDILLTHEIIHSLKQSKQAGMILKLDLSKAFDKLSWNFVQQ</sequence>
<keyword evidence="2" id="KW-0695">RNA-directed DNA polymerase</keyword>
<reference evidence="2" key="2">
    <citation type="submission" date="2022-12" db="EMBL/GenBank/DDBJ databases">
        <authorList>
            <person name="Kardos G."/>
            <person name="Sarkozi R."/>
            <person name="Laczko L."/>
            <person name="Marton S."/>
            <person name="Makrai L."/>
            <person name="Banyai K."/>
            <person name="Fodor L."/>
        </authorList>
    </citation>
    <scope>NUCLEOTIDE SEQUENCE</scope>
    <source>
        <strain evidence="2">84/14</strain>
    </source>
</reference>
<reference evidence="2" key="1">
    <citation type="journal article" date="2021" name="Vet Sci">
        <title>O-Serogroups and Pathovirotypes of Escherichia coli Isolated from Post-Weaning Piglets Showing Diarrhoea and/or Oedema in South Korea.</title>
        <authorList>
            <person name="Byun J.W."/>
            <person name="Moon B.Y."/>
            <person name="Do K.H."/>
            <person name="Lee K."/>
            <person name="Lee H.Y."/>
            <person name="Kim W.I."/>
            <person name="So B."/>
            <person name="Lee W.K."/>
        </authorList>
    </citation>
    <scope>NUCLEOTIDE SEQUENCE</scope>
    <source>
        <strain evidence="2">84/14</strain>
    </source>
</reference>
<protein>
    <submittedName>
        <fullName evidence="2">Reverse transcriptase domain-containing protein</fullName>
    </submittedName>
</protein>
<dbReference type="RefSeq" id="WP_267992238.1">
    <property type="nucleotide sequence ID" value="NZ_JAPQFC010000949.1"/>
</dbReference>
<keyword evidence="2" id="KW-0808">Transferase</keyword>
<gene>
    <name evidence="2" type="ORF">OYG11_12260</name>
</gene>
<dbReference type="Proteomes" id="UP001077788">
    <property type="component" value="Unassembled WGS sequence"/>
</dbReference>
<dbReference type="AlphaFoldDB" id="A0A9Q4H7F9"/>
<feature type="non-terminal residue" evidence="2">
    <location>
        <position position="1"/>
    </location>
</feature>
<feature type="non-terminal residue" evidence="2">
    <location>
        <position position="77"/>
    </location>
</feature>
<evidence type="ECO:0000313" key="2">
    <source>
        <dbReference type="EMBL" id="MCY6524972.1"/>
    </source>
</evidence>